<dbReference type="SUPFAM" id="SSF56176">
    <property type="entry name" value="FAD-binding/transporter-associated domain-like"/>
    <property type="match status" value="1"/>
</dbReference>
<feature type="binding site" evidence="7">
    <location>
        <position position="434"/>
    </location>
    <ligand>
        <name>substrate</name>
    </ligand>
</feature>
<evidence type="ECO:0000313" key="12">
    <source>
        <dbReference type="EMBL" id="CEM40789.1"/>
    </source>
</evidence>
<dbReference type="InterPro" id="IPR016164">
    <property type="entry name" value="FAD-linked_Oxase-like_C"/>
</dbReference>
<dbReference type="Gene3D" id="3.30.300.330">
    <property type="match status" value="1"/>
</dbReference>
<evidence type="ECO:0000256" key="4">
    <source>
        <dbReference type="ARBA" id="ARBA00022630"/>
    </source>
</evidence>
<comment type="function">
    <text evidence="10">Catalyzes the exchange of an acyl for a long-chain alkyl group and the formation of the ether bond in the biosynthesis of ether phospholipids.</text>
</comment>
<keyword evidence="10" id="KW-0808">Transferase</keyword>
<dbReference type="GO" id="GO:0005777">
    <property type="term" value="C:peroxisome"/>
    <property type="evidence" value="ECO:0007669"/>
    <property type="project" value="UniProtKB-SubCell"/>
</dbReference>
<evidence type="ECO:0000256" key="9">
    <source>
        <dbReference type="PIRSR" id="PIRSR625650-4"/>
    </source>
</evidence>
<evidence type="ECO:0000256" key="3">
    <source>
        <dbReference type="ARBA" id="ARBA00012385"/>
    </source>
</evidence>
<comment type="subcellular location">
    <subcellularLocation>
        <location evidence="10">Peroxisome</location>
    </subcellularLocation>
</comment>
<evidence type="ECO:0000256" key="5">
    <source>
        <dbReference type="ARBA" id="ARBA00022827"/>
    </source>
</evidence>
<dbReference type="SUPFAM" id="SSF55103">
    <property type="entry name" value="FAD-linked oxidases, C-terminal domain"/>
    <property type="match status" value="1"/>
</dbReference>
<dbReference type="VEuPathDB" id="CryptoDB:Cvel_25550"/>
<comment type="similarity">
    <text evidence="2 10">Belongs to the FAD-binding oxidoreductase/transferase type 4 family.</text>
</comment>
<feature type="binding site" evidence="8">
    <location>
        <begin position="279"/>
        <end position="285"/>
    </location>
    <ligand>
        <name>FAD</name>
        <dbReference type="ChEBI" id="CHEBI:57692"/>
    </ligand>
</feature>
<dbReference type="AlphaFoldDB" id="A0A0G4HA09"/>
<keyword evidence="10" id="KW-0444">Lipid biosynthesis</keyword>
<dbReference type="PANTHER" id="PTHR46568:SF1">
    <property type="entry name" value="ALKYLDIHYDROXYACETONEPHOSPHATE SYNTHASE, PEROXISOMAL"/>
    <property type="match status" value="1"/>
</dbReference>
<feature type="binding site" evidence="8">
    <location>
        <begin position="226"/>
        <end position="229"/>
    </location>
    <ligand>
        <name>FAD</name>
        <dbReference type="ChEBI" id="CHEBI:57692"/>
    </ligand>
</feature>
<evidence type="ECO:0000256" key="6">
    <source>
        <dbReference type="PIRSR" id="PIRSR625650-1"/>
    </source>
</evidence>
<comment type="subunit">
    <text evidence="10">Homodimer.</text>
</comment>
<dbReference type="InterPro" id="IPR006094">
    <property type="entry name" value="Oxid_FAD_bind_N"/>
</dbReference>
<evidence type="ECO:0000256" key="8">
    <source>
        <dbReference type="PIRSR" id="PIRSR625650-3"/>
    </source>
</evidence>
<dbReference type="PANTHER" id="PTHR46568">
    <property type="entry name" value="ALKYLDIHYDROXYACETONEPHOSPHATE SYNTHASE, PEROXISOMAL"/>
    <property type="match status" value="1"/>
</dbReference>
<dbReference type="Pfam" id="PF01565">
    <property type="entry name" value="FAD_binding_4"/>
    <property type="match status" value="1"/>
</dbReference>
<dbReference type="EMBL" id="CDMZ01002104">
    <property type="protein sequence ID" value="CEM40789.1"/>
    <property type="molecule type" value="Genomic_DNA"/>
</dbReference>
<keyword evidence="10" id="KW-0576">Peroxisome</keyword>
<dbReference type="InterPro" id="IPR016169">
    <property type="entry name" value="FAD-bd_PCMH_sub2"/>
</dbReference>
<comment type="pathway">
    <text evidence="1 10">Glycerolipid metabolism; ether lipid biosynthesis.</text>
</comment>
<dbReference type="UniPathway" id="UPA00781"/>
<dbReference type="Gene3D" id="3.30.465.10">
    <property type="match status" value="1"/>
</dbReference>
<dbReference type="PROSITE" id="PS51387">
    <property type="entry name" value="FAD_PCMH"/>
    <property type="match status" value="1"/>
</dbReference>
<feature type="domain" description="FAD-binding PCMH-type" evidence="11">
    <location>
        <begin position="112"/>
        <end position="295"/>
    </location>
</feature>
<dbReference type="InterPro" id="IPR025650">
    <property type="entry name" value="Alkyl-DHAP_Synthase"/>
</dbReference>
<feature type="binding site" evidence="8">
    <location>
        <begin position="144"/>
        <end position="150"/>
    </location>
    <ligand>
        <name>FAD</name>
        <dbReference type="ChEBI" id="CHEBI:57692"/>
    </ligand>
</feature>
<keyword evidence="10" id="KW-0443">Lipid metabolism</keyword>
<feature type="site" description="Important for enzyme activity" evidence="9">
    <location>
        <position position="330"/>
    </location>
</feature>
<dbReference type="Pfam" id="PF02913">
    <property type="entry name" value="FAD-oxidase_C"/>
    <property type="match status" value="1"/>
</dbReference>
<dbReference type="InterPro" id="IPR004113">
    <property type="entry name" value="FAD-bd_oxidored_4_C"/>
</dbReference>
<dbReference type="InterPro" id="IPR036318">
    <property type="entry name" value="FAD-bd_PCMH-like_sf"/>
</dbReference>
<organism evidence="12">
    <name type="scientific">Chromera velia CCMP2878</name>
    <dbReference type="NCBI Taxonomy" id="1169474"/>
    <lineage>
        <taxon>Eukaryota</taxon>
        <taxon>Sar</taxon>
        <taxon>Alveolata</taxon>
        <taxon>Colpodellida</taxon>
        <taxon>Chromeraceae</taxon>
        <taxon>Chromera</taxon>
    </lineage>
</organism>
<comment type="cofactor">
    <cofactor evidence="8 10">
        <name>FAD</name>
        <dbReference type="ChEBI" id="CHEBI:57692"/>
    </cofactor>
</comment>
<dbReference type="GO" id="GO:0008609">
    <property type="term" value="F:alkylglycerone-phosphate synthase activity"/>
    <property type="evidence" value="ECO:0007669"/>
    <property type="project" value="UniProtKB-EC"/>
</dbReference>
<dbReference type="Gene3D" id="3.30.43.10">
    <property type="entry name" value="Uridine Diphospho-n-acetylenolpyruvylglucosamine Reductase, domain 2"/>
    <property type="match status" value="1"/>
</dbReference>
<name>A0A0G4HA09_9ALVE</name>
<evidence type="ECO:0000256" key="1">
    <source>
        <dbReference type="ARBA" id="ARBA00004670"/>
    </source>
</evidence>
<dbReference type="InterPro" id="IPR016167">
    <property type="entry name" value="FAD-bd_PCMH_sub1"/>
</dbReference>
<feature type="binding site" evidence="8">
    <location>
        <begin position="213"/>
        <end position="219"/>
    </location>
    <ligand>
        <name>FAD</name>
        <dbReference type="ChEBI" id="CHEBI:57692"/>
    </ligand>
</feature>
<proteinExistence type="inferred from homology"/>
<accession>A0A0G4HA09</accession>
<dbReference type="InterPro" id="IPR016166">
    <property type="entry name" value="FAD-bd_PCMH"/>
</dbReference>
<evidence type="ECO:0000256" key="10">
    <source>
        <dbReference type="RuleBase" id="RU363113"/>
    </source>
</evidence>
<comment type="catalytic activity">
    <reaction evidence="10">
        <text>a long chain fatty alcohol + a 1-acylglycerone 3-phosphate = a 1-O-alkylglycerone 3-phosphate + a long-chain fatty acid + H(+)</text>
        <dbReference type="Rhea" id="RHEA:36171"/>
        <dbReference type="ChEBI" id="CHEBI:15378"/>
        <dbReference type="ChEBI" id="CHEBI:17135"/>
        <dbReference type="ChEBI" id="CHEBI:57534"/>
        <dbReference type="ChEBI" id="CHEBI:57560"/>
        <dbReference type="ChEBI" id="CHEBI:73315"/>
        <dbReference type="EC" id="2.5.1.26"/>
    </reaction>
</comment>
<evidence type="ECO:0000259" key="11">
    <source>
        <dbReference type="PROSITE" id="PS51387"/>
    </source>
</evidence>
<dbReference type="Gene3D" id="1.10.45.10">
    <property type="entry name" value="Vanillyl-alcohol Oxidase, Chain A, domain 4"/>
    <property type="match status" value="1"/>
</dbReference>
<keyword evidence="4 10" id="KW-0285">Flavoprotein</keyword>
<gene>
    <name evidence="12" type="ORF">Cvel_25550</name>
</gene>
<reference evidence="12" key="1">
    <citation type="submission" date="2014-11" db="EMBL/GenBank/DDBJ databases">
        <authorList>
            <person name="Otto D Thomas"/>
            <person name="Naeem Raeece"/>
        </authorList>
    </citation>
    <scope>NUCLEOTIDE SEQUENCE</scope>
</reference>
<dbReference type="GO" id="GO:0008611">
    <property type="term" value="P:ether lipid biosynthetic process"/>
    <property type="evidence" value="ECO:0007669"/>
    <property type="project" value="UniProtKB-UniPathway"/>
</dbReference>
<sequence length="600" mass="66051">MERLGICGFCVQDEGEDLVLLGKRYELNTRPLKSFKKFVEDTLGLDFRIKTPPQERIKLPPKQDCSAFLDKLRGGCRKHGRSILFSDEGADRLLHGHGQSCEDMWRLRYGTFERLPDGIVYPSCQEEVIAVVKAATESSTVLVPFGGGTSVTLGLSCPENETRPIVALDMSKMNRILWVDPENLLAKVEGGVVGAFLEEELGRYGLTTGHEPDSIELSTVGGWVATRASGMKRNRYGNIEDLVVDLTAVTPTGVLSARGRKTGRVSEGPEVQNLMLGSEGTLGVVTDVTMRLRPKAEAQIFASFVFPSLGAGVKFLREIESRGELPASIRLVDNFQFKFAVSLGEDAAAAKRGPLGRLSRSVLDPLKKTLITRVMGYDWDQIAAVTALFEGGKEEVRRQQKTLTQVARSHGGLPGGGENGSRGYALTFMIAYIRDLGLDHGWMGESFEMSLPWSGVLKSCERVVERVKRDSQREGVKLPPVISCRVTQSYSWGACVYFYIAIRFVELAEPLKVFHRLEEAAREEVSACGGSISHHHGIGKSRRPFYRDRAGGGNSADTGLRLLHGVKDTLDPSDVFGVQNLVARVSRTETEMRKQTPSRL</sequence>
<feature type="active site" description="Proton donor/acceptor" evidence="6">
    <location>
        <position position="497"/>
    </location>
</feature>
<evidence type="ECO:0000256" key="7">
    <source>
        <dbReference type="PIRSR" id="PIRSR625650-2"/>
    </source>
</evidence>
<dbReference type="GO" id="GO:0071949">
    <property type="term" value="F:FAD binding"/>
    <property type="evidence" value="ECO:0007669"/>
    <property type="project" value="InterPro"/>
</dbReference>
<dbReference type="EC" id="2.5.1.26" evidence="3 10"/>
<evidence type="ECO:0000256" key="2">
    <source>
        <dbReference type="ARBA" id="ARBA00008000"/>
    </source>
</evidence>
<protein>
    <recommendedName>
        <fullName evidence="3 10">Alkylglycerone-phosphate synthase</fullName>
        <shortName evidence="10">Alkyl-DHAP synthase</shortName>
        <ecNumber evidence="3 10">2.5.1.26</ecNumber>
    </recommendedName>
</protein>
<dbReference type="InterPro" id="IPR016171">
    <property type="entry name" value="Vanillyl_alc_oxidase_C-sub2"/>
</dbReference>
<dbReference type="Gene3D" id="3.30.70.3450">
    <property type="match status" value="1"/>
</dbReference>
<keyword evidence="5 8" id="KW-0274">FAD</keyword>